<reference evidence="4" key="1">
    <citation type="submission" date="2008-10" db="EMBL/GenBank/DDBJ databases">
        <title>Complete sequence of Desulfovibrio vulgaris str. 'Miyazaki F'.</title>
        <authorList>
            <person name="Lucas S."/>
            <person name="Copeland A."/>
            <person name="Lapidus A."/>
            <person name="Glavina del Rio T."/>
            <person name="Dalin E."/>
            <person name="Tice H."/>
            <person name="Bruce D."/>
            <person name="Goodwin L."/>
            <person name="Pitluck S."/>
            <person name="Sims D."/>
            <person name="Brettin T."/>
            <person name="Detter J.C."/>
            <person name="Han C."/>
            <person name="Larimer F."/>
            <person name="Land M."/>
            <person name="Hauser L."/>
            <person name="Kyrpides N."/>
            <person name="Mikhailova N."/>
            <person name="Hazen T.C."/>
            <person name="Richardson P."/>
        </authorList>
    </citation>
    <scope>NUCLEOTIDE SEQUENCE</scope>
    <source>
        <strain evidence="4">Miyazaki F</strain>
    </source>
</reference>
<evidence type="ECO:0000313" key="4">
    <source>
        <dbReference type="EMBL" id="ACL09233.1"/>
    </source>
</evidence>
<dbReference type="EMBL" id="CP001197">
    <property type="protein sequence ID" value="ACL09233.1"/>
    <property type="molecule type" value="Genomic_DNA"/>
</dbReference>
<dbReference type="InterPro" id="IPR000326">
    <property type="entry name" value="PAP2/HPO"/>
</dbReference>
<dbReference type="AlphaFoldDB" id="B8DQW4"/>
<dbReference type="Pfam" id="PF01569">
    <property type="entry name" value="PAP2"/>
    <property type="match status" value="1"/>
</dbReference>
<evidence type="ECO:0000259" key="3">
    <source>
        <dbReference type="SMART" id="SM00014"/>
    </source>
</evidence>
<feature type="transmembrane region" description="Helical" evidence="2">
    <location>
        <begin position="45"/>
        <end position="68"/>
    </location>
</feature>
<evidence type="ECO:0000256" key="2">
    <source>
        <dbReference type="SAM" id="Phobius"/>
    </source>
</evidence>
<feature type="transmembrane region" description="Helical" evidence="2">
    <location>
        <begin position="80"/>
        <end position="100"/>
    </location>
</feature>
<feature type="region of interest" description="Disordered" evidence="1">
    <location>
        <begin position="170"/>
        <end position="191"/>
    </location>
</feature>
<feature type="domain" description="Phosphatidic acid phosphatase type 2/haloperoxidase" evidence="3">
    <location>
        <begin position="83"/>
        <end position="237"/>
    </location>
</feature>
<feature type="transmembrane region" description="Helical" evidence="2">
    <location>
        <begin position="146"/>
        <end position="168"/>
    </location>
</feature>
<feature type="transmembrane region" description="Helical" evidence="2">
    <location>
        <begin position="226"/>
        <end position="243"/>
    </location>
</feature>
<keyword evidence="2" id="KW-1133">Transmembrane helix</keyword>
<dbReference type="Gene3D" id="1.20.144.10">
    <property type="entry name" value="Phosphatidic acid phosphatase type 2/haloperoxidase"/>
    <property type="match status" value="1"/>
</dbReference>
<dbReference type="InterPro" id="IPR036938">
    <property type="entry name" value="PAP2/HPO_sf"/>
</dbReference>
<accession>B8DQW4</accession>
<feature type="transmembrane region" description="Helical" evidence="2">
    <location>
        <begin position="196"/>
        <end position="214"/>
    </location>
</feature>
<dbReference type="PANTHER" id="PTHR14969:SF13">
    <property type="entry name" value="AT30094P"/>
    <property type="match status" value="1"/>
</dbReference>
<dbReference type="SMART" id="SM00014">
    <property type="entry name" value="acidPPc"/>
    <property type="match status" value="1"/>
</dbReference>
<dbReference type="STRING" id="883.DvMF_2291"/>
<sequence length="250" mass="27033">MAGHPAHHTLFPHTPMLHIFDTPFTWDIEWLLRVNVDWRSAALDLLMPLVSSTLLLWVAIAACGALYLTRSGKAGLRPLLALLLVVGIAAGLADASSNVFKKATDRVRPLKALPMVHYRDGGEWRQNPADFKQRKNKGDSFVSAHAANTMAVAVAVYAMLPGLGAACAGRRRDDAPSGPSGPSATNAASPRPPSRLLYLAFLLPLMVGYSRLYLGKHYPSDVLGGWLVGLFAGCAAVWAWRLATGQRRTE</sequence>
<dbReference type="KEGG" id="dvm:DvMF_2291"/>
<protein>
    <submittedName>
        <fullName evidence="4">Phosphoesterase PA-phosphatase related</fullName>
    </submittedName>
</protein>
<dbReference type="HOGENOM" id="CLU_072573_10_0_7"/>
<dbReference type="SUPFAM" id="SSF48317">
    <property type="entry name" value="Acid phosphatase/Vanadium-dependent haloperoxidase"/>
    <property type="match status" value="1"/>
</dbReference>
<keyword evidence="2" id="KW-0812">Transmembrane</keyword>
<keyword evidence="2" id="KW-0472">Membrane</keyword>
<proteinExistence type="predicted"/>
<dbReference type="PANTHER" id="PTHR14969">
    <property type="entry name" value="SPHINGOSINE-1-PHOSPHATE PHOSPHOHYDROLASE"/>
    <property type="match status" value="1"/>
</dbReference>
<organism evidence="4">
    <name type="scientific">Nitratidesulfovibrio vulgaris (strain DSM 19637 / Miyazaki F)</name>
    <name type="common">Desulfovibrio vulgaris</name>
    <dbReference type="NCBI Taxonomy" id="883"/>
    <lineage>
        <taxon>Bacteria</taxon>
        <taxon>Pseudomonadati</taxon>
        <taxon>Thermodesulfobacteriota</taxon>
        <taxon>Desulfovibrionia</taxon>
        <taxon>Desulfovibrionales</taxon>
        <taxon>Desulfovibrionaceae</taxon>
        <taxon>Nitratidesulfovibrio</taxon>
    </lineage>
</organism>
<evidence type="ECO:0000256" key="1">
    <source>
        <dbReference type="SAM" id="MobiDB-lite"/>
    </source>
</evidence>
<dbReference type="eggNOG" id="COG0671">
    <property type="taxonomic scope" value="Bacteria"/>
</dbReference>
<name>B8DQW4_NITV9</name>
<gene>
    <name evidence="4" type="ordered locus">DvMF_2291</name>
</gene>